<dbReference type="InterPro" id="IPR050204">
    <property type="entry name" value="AraC_XylS_family_regulators"/>
</dbReference>
<dbReference type="InterPro" id="IPR046532">
    <property type="entry name" value="DUF6597"/>
</dbReference>
<dbReference type="AlphaFoldDB" id="A0A2U3N4H7"/>
<dbReference type="GO" id="GO:0043565">
    <property type="term" value="F:sequence-specific DNA binding"/>
    <property type="evidence" value="ECO:0007669"/>
    <property type="project" value="InterPro"/>
</dbReference>
<protein>
    <submittedName>
        <fullName evidence="5">HTH-type transcriptional activator Btr</fullName>
    </submittedName>
</protein>
<dbReference type="InterPro" id="IPR009057">
    <property type="entry name" value="Homeodomain-like_sf"/>
</dbReference>
<dbReference type="GO" id="GO:0003700">
    <property type="term" value="F:DNA-binding transcription factor activity"/>
    <property type="evidence" value="ECO:0007669"/>
    <property type="project" value="InterPro"/>
</dbReference>
<evidence type="ECO:0000256" key="1">
    <source>
        <dbReference type="ARBA" id="ARBA00023015"/>
    </source>
</evidence>
<dbReference type="SMART" id="SM00342">
    <property type="entry name" value="HTH_ARAC"/>
    <property type="match status" value="1"/>
</dbReference>
<dbReference type="SUPFAM" id="SSF46689">
    <property type="entry name" value="Homeodomain-like"/>
    <property type="match status" value="1"/>
</dbReference>
<dbReference type="PANTHER" id="PTHR46796">
    <property type="entry name" value="HTH-TYPE TRANSCRIPTIONAL ACTIVATOR RHAS-RELATED"/>
    <property type="match status" value="1"/>
</dbReference>
<dbReference type="Gene3D" id="1.10.10.60">
    <property type="entry name" value="Homeodomain-like"/>
    <property type="match status" value="1"/>
</dbReference>
<dbReference type="Pfam" id="PF12833">
    <property type="entry name" value="HTH_18"/>
    <property type="match status" value="1"/>
</dbReference>
<dbReference type="PANTHER" id="PTHR46796:SF13">
    <property type="entry name" value="HTH-TYPE TRANSCRIPTIONAL ACTIVATOR RHAS"/>
    <property type="match status" value="1"/>
</dbReference>
<accession>A0A2U3N4H7</accession>
<dbReference type="Proteomes" id="UP000245974">
    <property type="component" value="Unassembled WGS sequence"/>
</dbReference>
<dbReference type="InParanoid" id="A0A2U3N4H7"/>
<dbReference type="EMBL" id="OOGT01000357">
    <property type="protein sequence ID" value="SPL72581.1"/>
    <property type="molecule type" value="Genomic_DNA"/>
</dbReference>
<evidence type="ECO:0000256" key="3">
    <source>
        <dbReference type="ARBA" id="ARBA00023163"/>
    </source>
</evidence>
<keyword evidence="1" id="KW-0805">Transcription regulation</keyword>
<keyword evidence="2" id="KW-0238">DNA-binding</keyword>
<evidence type="ECO:0000313" key="5">
    <source>
        <dbReference type="EMBL" id="SPL72581.1"/>
    </source>
</evidence>
<dbReference type="PROSITE" id="PS01124">
    <property type="entry name" value="HTH_ARAC_FAMILY_2"/>
    <property type="match status" value="1"/>
</dbReference>
<evidence type="ECO:0000256" key="2">
    <source>
        <dbReference type="ARBA" id="ARBA00023125"/>
    </source>
</evidence>
<proteinExistence type="predicted"/>
<sequence length="271" mass="31702">MEMNTYQKQYKTLHHFHGLQPFFKKRHCQRLIGQQYTEFVSEFYQMQISEDHPPVFAVPDGCIDILFECDQHNPQARICGSTLHSQYVELKENIPYFGIRFLPGVIPKFIGISASDLINQSINFYDLVENNENLVERIVYADSIDEKINIFFLSVSSQLKRDFSYITESIIHYIIQQNGEGKIKDLEKITGYSSRHIQRIFKQDIGMSIKTFACIMRFQAAIHALDHPTTPKLAHLTYELGYNDQAHFHKEFKKFSDMAPTDFIKFITKLN</sequence>
<reference evidence="6" key="1">
    <citation type="submission" date="2018-03" db="EMBL/GenBank/DDBJ databases">
        <authorList>
            <person name="Blom J."/>
        </authorList>
    </citation>
    <scope>NUCLEOTIDE SEQUENCE [LARGE SCALE GENOMIC DNA]</scope>
    <source>
        <strain evidence="6">KPC-SM-21</strain>
    </source>
</reference>
<gene>
    <name evidence="5" type="primary">btr_3</name>
    <name evidence="5" type="ORF">KPC_3759</name>
</gene>
<dbReference type="Pfam" id="PF20240">
    <property type="entry name" value="DUF6597"/>
    <property type="match status" value="1"/>
</dbReference>
<dbReference type="RefSeq" id="WP_121975955.1">
    <property type="nucleotide sequence ID" value="NZ_OOGT01000357.1"/>
</dbReference>
<evidence type="ECO:0000313" key="6">
    <source>
        <dbReference type="Proteomes" id="UP000245974"/>
    </source>
</evidence>
<evidence type="ECO:0000259" key="4">
    <source>
        <dbReference type="PROSITE" id="PS01124"/>
    </source>
</evidence>
<keyword evidence="6" id="KW-1185">Reference proteome</keyword>
<organism evidence="5 6">
    <name type="scientific">Acinetobacter stercoris</name>
    <dbReference type="NCBI Taxonomy" id="2126983"/>
    <lineage>
        <taxon>Bacteria</taxon>
        <taxon>Pseudomonadati</taxon>
        <taxon>Pseudomonadota</taxon>
        <taxon>Gammaproteobacteria</taxon>
        <taxon>Moraxellales</taxon>
        <taxon>Moraxellaceae</taxon>
        <taxon>Acinetobacter</taxon>
    </lineage>
</organism>
<feature type="domain" description="HTH araC/xylS-type" evidence="4">
    <location>
        <begin position="168"/>
        <end position="266"/>
    </location>
</feature>
<dbReference type="InterPro" id="IPR018060">
    <property type="entry name" value="HTH_AraC"/>
</dbReference>
<dbReference type="OrthoDB" id="9809338at2"/>
<name>A0A2U3N4H7_9GAMM</name>
<keyword evidence="3" id="KW-0804">Transcription</keyword>